<dbReference type="OrthoDB" id="3035098at2759"/>
<dbReference type="EMBL" id="MU154666">
    <property type="protein sequence ID" value="KAF9489576.1"/>
    <property type="molecule type" value="Genomic_DNA"/>
</dbReference>
<gene>
    <name evidence="1" type="ORF">BDN71DRAFT_1435293</name>
</gene>
<dbReference type="AlphaFoldDB" id="A0A9P6D255"/>
<evidence type="ECO:0000313" key="1">
    <source>
        <dbReference type="EMBL" id="KAF9489576.1"/>
    </source>
</evidence>
<organism evidence="1 2">
    <name type="scientific">Pleurotus eryngii</name>
    <name type="common">Boletus of the steppes</name>
    <dbReference type="NCBI Taxonomy" id="5323"/>
    <lineage>
        <taxon>Eukaryota</taxon>
        <taxon>Fungi</taxon>
        <taxon>Dikarya</taxon>
        <taxon>Basidiomycota</taxon>
        <taxon>Agaricomycotina</taxon>
        <taxon>Agaricomycetes</taxon>
        <taxon>Agaricomycetidae</taxon>
        <taxon>Agaricales</taxon>
        <taxon>Pleurotineae</taxon>
        <taxon>Pleurotaceae</taxon>
        <taxon>Pleurotus</taxon>
    </lineage>
</organism>
<evidence type="ECO:0000313" key="2">
    <source>
        <dbReference type="Proteomes" id="UP000807025"/>
    </source>
</evidence>
<sequence>MAPPFFLGSEFFMDLKVNLKEAMDFRNRYSVEDLHATIVNFLPGMEFDTMLQAFLSIKVPADLIQPIELYYLCVEGRATAERLPCCKDSRQSPLINADDCTTMPIGDVEIVILRILVLVVTRDQGDKWAERAIYAVAK</sequence>
<protein>
    <submittedName>
        <fullName evidence="1">Uncharacterized protein</fullName>
    </submittedName>
</protein>
<proteinExistence type="predicted"/>
<keyword evidence="2" id="KW-1185">Reference proteome</keyword>
<dbReference type="Proteomes" id="UP000807025">
    <property type="component" value="Unassembled WGS sequence"/>
</dbReference>
<reference evidence="1" key="1">
    <citation type="submission" date="2020-11" db="EMBL/GenBank/DDBJ databases">
        <authorList>
            <consortium name="DOE Joint Genome Institute"/>
            <person name="Ahrendt S."/>
            <person name="Riley R."/>
            <person name="Andreopoulos W."/>
            <person name="Labutti K."/>
            <person name="Pangilinan J."/>
            <person name="Ruiz-Duenas F.J."/>
            <person name="Barrasa J.M."/>
            <person name="Sanchez-Garcia M."/>
            <person name="Camarero S."/>
            <person name="Miyauchi S."/>
            <person name="Serrano A."/>
            <person name="Linde D."/>
            <person name="Babiker R."/>
            <person name="Drula E."/>
            <person name="Ayuso-Fernandez I."/>
            <person name="Pacheco R."/>
            <person name="Padilla G."/>
            <person name="Ferreira P."/>
            <person name="Barriuso J."/>
            <person name="Kellner H."/>
            <person name="Castanera R."/>
            <person name="Alfaro M."/>
            <person name="Ramirez L."/>
            <person name="Pisabarro A.G."/>
            <person name="Kuo A."/>
            <person name="Tritt A."/>
            <person name="Lipzen A."/>
            <person name="He G."/>
            <person name="Yan M."/>
            <person name="Ng V."/>
            <person name="Cullen D."/>
            <person name="Martin F."/>
            <person name="Rosso M.-N."/>
            <person name="Henrissat B."/>
            <person name="Hibbett D."/>
            <person name="Martinez A.T."/>
            <person name="Grigoriev I.V."/>
        </authorList>
    </citation>
    <scope>NUCLEOTIDE SEQUENCE</scope>
    <source>
        <strain evidence="1">ATCC 90797</strain>
    </source>
</reference>
<accession>A0A9P6D255</accession>
<comment type="caution">
    <text evidence="1">The sequence shown here is derived from an EMBL/GenBank/DDBJ whole genome shotgun (WGS) entry which is preliminary data.</text>
</comment>
<name>A0A9P6D255_PLEER</name>